<dbReference type="EMBL" id="OX465079">
    <property type="protein sequence ID" value="CAI9276143.1"/>
    <property type="molecule type" value="Genomic_DNA"/>
</dbReference>
<gene>
    <name evidence="5" type="ORF">LSALG_LOCUS16137</name>
</gene>
<evidence type="ECO:0000259" key="4">
    <source>
        <dbReference type="Pfam" id="PF08263"/>
    </source>
</evidence>
<keyword evidence="1" id="KW-0433">Leucine-rich repeat</keyword>
<feature type="chain" id="PRO_5041452874" description="Leucine-rich repeat-containing N-terminal plant-type domain-containing protein" evidence="3">
    <location>
        <begin position="28"/>
        <end position="131"/>
    </location>
</feature>
<evidence type="ECO:0000256" key="1">
    <source>
        <dbReference type="ARBA" id="ARBA00022614"/>
    </source>
</evidence>
<name>A0AA35YLA6_LACSI</name>
<keyword evidence="3" id="KW-0732">Signal</keyword>
<evidence type="ECO:0000256" key="2">
    <source>
        <dbReference type="ARBA" id="ARBA00022737"/>
    </source>
</evidence>
<reference evidence="5" key="1">
    <citation type="submission" date="2023-04" db="EMBL/GenBank/DDBJ databases">
        <authorList>
            <person name="Vijverberg K."/>
            <person name="Xiong W."/>
            <person name="Schranz E."/>
        </authorList>
    </citation>
    <scope>NUCLEOTIDE SEQUENCE</scope>
</reference>
<evidence type="ECO:0000256" key="3">
    <source>
        <dbReference type="SAM" id="SignalP"/>
    </source>
</evidence>
<feature type="signal peptide" evidence="3">
    <location>
        <begin position="1"/>
        <end position="27"/>
    </location>
</feature>
<organism evidence="5 6">
    <name type="scientific">Lactuca saligna</name>
    <name type="common">Willowleaf lettuce</name>
    <dbReference type="NCBI Taxonomy" id="75948"/>
    <lineage>
        <taxon>Eukaryota</taxon>
        <taxon>Viridiplantae</taxon>
        <taxon>Streptophyta</taxon>
        <taxon>Embryophyta</taxon>
        <taxon>Tracheophyta</taxon>
        <taxon>Spermatophyta</taxon>
        <taxon>Magnoliopsida</taxon>
        <taxon>eudicotyledons</taxon>
        <taxon>Gunneridae</taxon>
        <taxon>Pentapetalae</taxon>
        <taxon>asterids</taxon>
        <taxon>campanulids</taxon>
        <taxon>Asterales</taxon>
        <taxon>Asteraceae</taxon>
        <taxon>Cichorioideae</taxon>
        <taxon>Cichorieae</taxon>
        <taxon>Lactucinae</taxon>
        <taxon>Lactuca</taxon>
    </lineage>
</organism>
<dbReference type="Proteomes" id="UP001177003">
    <property type="component" value="Chromosome 3"/>
</dbReference>
<feature type="domain" description="Leucine-rich repeat-containing N-terminal plant-type" evidence="4">
    <location>
        <begin position="30"/>
        <end position="75"/>
    </location>
</feature>
<evidence type="ECO:0000313" key="6">
    <source>
        <dbReference type="Proteomes" id="UP001177003"/>
    </source>
</evidence>
<dbReference type="AlphaFoldDB" id="A0AA35YLA6"/>
<evidence type="ECO:0000313" key="5">
    <source>
        <dbReference type="EMBL" id="CAI9276143.1"/>
    </source>
</evidence>
<dbReference type="Pfam" id="PF08263">
    <property type="entry name" value="LRRNT_2"/>
    <property type="match status" value="1"/>
</dbReference>
<accession>A0AA35YLA6</accession>
<protein>
    <recommendedName>
        <fullName evidence="4">Leucine-rich repeat-containing N-terminal plant-type domain-containing protein</fullName>
    </recommendedName>
</protein>
<keyword evidence="2" id="KW-0677">Repeat</keyword>
<sequence length="131" mass="14783">MLSSNLLLFSLAILIITLLRIPNIAYASLEETNALLEWKSSLQIPRNSLLSSWIPLPMNSSASVQCTSRFGVVCNADWSIHRAYARYVFNIDDLSLKLTLQFQTSYDDKNRPLQLPIPTASTIVKSEIILR</sequence>
<dbReference type="InterPro" id="IPR013210">
    <property type="entry name" value="LRR_N_plant-typ"/>
</dbReference>
<proteinExistence type="predicted"/>
<keyword evidence="6" id="KW-1185">Reference proteome</keyword>